<evidence type="ECO:0000256" key="1">
    <source>
        <dbReference type="ARBA" id="ARBA00010928"/>
    </source>
</evidence>
<proteinExistence type="inferred from homology"/>
<comment type="similarity">
    <text evidence="1">Belongs to the Gfo/Idh/MocA family.</text>
</comment>
<dbReference type="Gene3D" id="3.40.50.720">
    <property type="entry name" value="NAD(P)-binding Rossmann-like Domain"/>
    <property type="match status" value="1"/>
</dbReference>
<accession>A0A094QAB9</accession>
<name>A0A094QAB9_9ZZZZ</name>
<gene>
    <name evidence="5" type="ORF">GM51_3380</name>
</gene>
<dbReference type="InterPro" id="IPR050984">
    <property type="entry name" value="Gfo/Idh/MocA_domain"/>
</dbReference>
<dbReference type="Pfam" id="PF22725">
    <property type="entry name" value="GFO_IDH_MocA_C3"/>
    <property type="match status" value="1"/>
</dbReference>
<organism evidence="5">
    <name type="scientific">freshwater metagenome</name>
    <dbReference type="NCBI Taxonomy" id="449393"/>
    <lineage>
        <taxon>unclassified sequences</taxon>
        <taxon>metagenomes</taxon>
        <taxon>ecological metagenomes</taxon>
    </lineage>
</organism>
<dbReference type="SUPFAM" id="SSF55347">
    <property type="entry name" value="Glyceraldehyde-3-phosphate dehydrogenase-like, C-terminal domain"/>
    <property type="match status" value="1"/>
</dbReference>
<evidence type="ECO:0000259" key="4">
    <source>
        <dbReference type="Pfam" id="PF22725"/>
    </source>
</evidence>
<dbReference type="InterPro" id="IPR000683">
    <property type="entry name" value="Gfo/Idh/MocA-like_OxRdtase_N"/>
</dbReference>
<evidence type="ECO:0000313" key="5">
    <source>
        <dbReference type="EMBL" id="KGA21175.1"/>
    </source>
</evidence>
<dbReference type="EMBL" id="JNSL01000012">
    <property type="protein sequence ID" value="KGA21175.1"/>
    <property type="molecule type" value="Genomic_DNA"/>
</dbReference>
<protein>
    <submittedName>
        <fullName evidence="5">Uncharacterized protein</fullName>
    </submittedName>
</protein>
<dbReference type="GO" id="GO:0000166">
    <property type="term" value="F:nucleotide binding"/>
    <property type="evidence" value="ECO:0007669"/>
    <property type="project" value="InterPro"/>
</dbReference>
<comment type="caution">
    <text evidence="5">The sequence shown here is derived from an EMBL/GenBank/DDBJ whole genome shotgun (WGS) entry which is preliminary data.</text>
</comment>
<sequence>MSTLHLPAPHIVDPASVPALRWGIIGPGGIAQTFADSVHKHSTQRIVAVASQTPGKAEAFARPRQIEHALTSYRELVDHPDVDVVYVATTHEFHREHAELAISAGKHVLIEKPLALNAEDAESVRATAAAAGVLAMEAMWTRYLPQSDIIRRVLADGMLGDIELVLTDFGQDLRMIPRLVNPVSGGALLDLGIYNFAFSSLVLGDAQKVSAVGTLTETGVDDTTSSLMTYENGAKAIANVTLSSFTPTAASIAGTAGLLRVDGPFFTPTGLQLYPAEFNSPPVATWQDASGIAAHEGLCYQATALASFVEQKLTDSPLRPLAQAVADIELITQARHQVGAYLTGERR</sequence>
<dbReference type="GO" id="GO:0016491">
    <property type="term" value="F:oxidoreductase activity"/>
    <property type="evidence" value="ECO:0007669"/>
    <property type="project" value="UniProtKB-KW"/>
</dbReference>
<feature type="domain" description="GFO/IDH/MocA-like oxidoreductase" evidence="4">
    <location>
        <begin position="150"/>
        <end position="259"/>
    </location>
</feature>
<dbReference type="InterPro" id="IPR036291">
    <property type="entry name" value="NAD(P)-bd_dom_sf"/>
</dbReference>
<dbReference type="Gene3D" id="3.30.360.10">
    <property type="entry name" value="Dihydrodipicolinate Reductase, domain 2"/>
    <property type="match status" value="1"/>
</dbReference>
<keyword evidence="2" id="KW-0560">Oxidoreductase</keyword>
<dbReference type="InterPro" id="IPR055170">
    <property type="entry name" value="GFO_IDH_MocA-like_dom"/>
</dbReference>
<evidence type="ECO:0000256" key="2">
    <source>
        <dbReference type="ARBA" id="ARBA00023002"/>
    </source>
</evidence>
<dbReference type="PANTHER" id="PTHR22604">
    <property type="entry name" value="OXIDOREDUCTASES"/>
    <property type="match status" value="1"/>
</dbReference>
<feature type="domain" description="Gfo/Idh/MocA-like oxidoreductase N-terminal" evidence="3">
    <location>
        <begin position="20"/>
        <end position="136"/>
    </location>
</feature>
<dbReference type="Pfam" id="PF01408">
    <property type="entry name" value="GFO_IDH_MocA"/>
    <property type="match status" value="1"/>
</dbReference>
<dbReference type="SUPFAM" id="SSF51735">
    <property type="entry name" value="NAD(P)-binding Rossmann-fold domains"/>
    <property type="match status" value="1"/>
</dbReference>
<dbReference type="AlphaFoldDB" id="A0A094QAB9"/>
<dbReference type="PANTHER" id="PTHR22604:SF105">
    <property type="entry name" value="TRANS-1,2-DIHYDROBENZENE-1,2-DIOL DEHYDROGENASE"/>
    <property type="match status" value="1"/>
</dbReference>
<reference evidence="5" key="1">
    <citation type="submission" date="2014-06" db="EMBL/GenBank/DDBJ databases">
        <title>Key roles for freshwater Actinobacteria revealed by deep metagenomic sequencing.</title>
        <authorList>
            <person name="Ghai R."/>
            <person name="Mizuno C.M."/>
            <person name="Picazo A."/>
            <person name="Camacho A."/>
            <person name="Rodriguez-Valera F."/>
        </authorList>
    </citation>
    <scope>NUCLEOTIDE SEQUENCE</scope>
</reference>
<evidence type="ECO:0000259" key="3">
    <source>
        <dbReference type="Pfam" id="PF01408"/>
    </source>
</evidence>